<keyword evidence="6" id="KW-0560">Oxidoreductase</keyword>
<dbReference type="SUPFAM" id="SSF54862">
    <property type="entry name" value="4Fe-4S ferredoxins"/>
    <property type="match status" value="1"/>
</dbReference>
<dbReference type="InterPro" id="IPR017896">
    <property type="entry name" value="4Fe4S_Fe-S-bd"/>
</dbReference>
<dbReference type="InterPro" id="IPR058240">
    <property type="entry name" value="rSAM_sf"/>
</dbReference>
<evidence type="ECO:0000313" key="12">
    <source>
        <dbReference type="EMBL" id="MCC5468563.1"/>
    </source>
</evidence>
<comment type="cofactor">
    <cofactor evidence="1">
        <name>[4Fe-4S] cluster</name>
        <dbReference type="ChEBI" id="CHEBI:49883"/>
    </cofactor>
</comment>
<evidence type="ECO:0000259" key="10">
    <source>
        <dbReference type="PROSITE" id="PS51379"/>
    </source>
</evidence>
<dbReference type="Gene3D" id="3.30.70.20">
    <property type="match status" value="1"/>
</dbReference>
<comment type="caution">
    <text evidence="12">The sequence shown here is derived from an EMBL/GenBank/DDBJ whole genome shotgun (WGS) entry which is preliminary data.</text>
</comment>
<dbReference type="Proteomes" id="UP001165492">
    <property type="component" value="Unassembled WGS sequence"/>
</dbReference>
<dbReference type="InterPro" id="IPR013785">
    <property type="entry name" value="Aldolase_TIM"/>
</dbReference>
<keyword evidence="13" id="KW-1185">Reference proteome</keyword>
<evidence type="ECO:0000256" key="9">
    <source>
        <dbReference type="ARBA" id="ARBA00047365"/>
    </source>
</evidence>
<protein>
    <submittedName>
        <fullName evidence="12">Glycyl-radical enzyme activating protein</fullName>
    </submittedName>
</protein>
<keyword evidence="4" id="KW-0949">S-adenosyl-L-methionine</keyword>
<dbReference type="Gene3D" id="3.20.20.70">
    <property type="entry name" value="Aldolase class I"/>
    <property type="match status" value="1"/>
</dbReference>
<comment type="similarity">
    <text evidence="2">Belongs to the organic radical-activating enzymes family.</text>
</comment>
<proteinExistence type="inferred from homology"/>
<keyword evidence="5" id="KW-0479">Metal-binding</keyword>
<dbReference type="NCBIfam" id="TIGR02494">
    <property type="entry name" value="PFLE_PFLC"/>
    <property type="match status" value="1"/>
</dbReference>
<dbReference type="InterPro" id="IPR007197">
    <property type="entry name" value="rSAM"/>
</dbReference>
<dbReference type="InterPro" id="IPR040074">
    <property type="entry name" value="BssD/PflA/YjjW"/>
</dbReference>
<evidence type="ECO:0000256" key="6">
    <source>
        <dbReference type="ARBA" id="ARBA00023002"/>
    </source>
</evidence>
<feature type="domain" description="4Fe-4S ferredoxin-type" evidence="10">
    <location>
        <begin position="81"/>
        <end position="110"/>
    </location>
</feature>
<evidence type="ECO:0000256" key="2">
    <source>
        <dbReference type="ARBA" id="ARBA00009777"/>
    </source>
</evidence>
<comment type="catalytic activity">
    <reaction evidence="9">
        <text>glycyl-[protein] + reduced [flavodoxin] + S-adenosyl-L-methionine = glycin-2-yl radical-[protein] + semiquinone [flavodoxin] + 5'-deoxyadenosine + L-methionine + H(+)</text>
        <dbReference type="Rhea" id="RHEA:61976"/>
        <dbReference type="Rhea" id="RHEA-COMP:10622"/>
        <dbReference type="Rhea" id="RHEA-COMP:14480"/>
        <dbReference type="Rhea" id="RHEA-COMP:15993"/>
        <dbReference type="Rhea" id="RHEA-COMP:15994"/>
        <dbReference type="ChEBI" id="CHEBI:15378"/>
        <dbReference type="ChEBI" id="CHEBI:17319"/>
        <dbReference type="ChEBI" id="CHEBI:29947"/>
        <dbReference type="ChEBI" id="CHEBI:32722"/>
        <dbReference type="ChEBI" id="CHEBI:57618"/>
        <dbReference type="ChEBI" id="CHEBI:57844"/>
        <dbReference type="ChEBI" id="CHEBI:59789"/>
        <dbReference type="ChEBI" id="CHEBI:140311"/>
    </reaction>
</comment>
<dbReference type="EMBL" id="JAJHJB010000078">
    <property type="protein sequence ID" value="MCC5468563.1"/>
    <property type="molecule type" value="Genomic_DNA"/>
</dbReference>
<evidence type="ECO:0000256" key="7">
    <source>
        <dbReference type="ARBA" id="ARBA00023004"/>
    </source>
</evidence>
<dbReference type="SFLD" id="SFLDG01066">
    <property type="entry name" value="organic_radical-activating_enz"/>
    <property type="match status" value="1"/>
</dbReference>
<keyword evidence="3" id="KW-0004">4Fe-4S</keyword>
<dbReference type="InterPro" id="IPR001989">
    <property type="entry name" value="Radical_activat_CS"/>
</dbReference>
<organism evidence="12 13">
    <name type="scientific">Pelosinus baikalensis</name>
    <dbReference type="NCBI Taxonomy" id="2892015"/>
    <lineage>
        <taxon>Bacteria</taxon>
        <taxon>Bacillati</taxon>
        <taxon>Bacillota</taxon>
        <taxon>Negativicutes</taxon>
        <taxon>Selenomonadales</taxon>
        <taxon>Sporomusaceae</taxon>
        <taxon>Pelosinus</taxon>
    </lineage>
</organism>
<dbReference type="SUPFAM" id="SSF102114">
    <property type="entry name" value="Radical SAM enzymes"/>
    <property type="match status" value="1"/>
</dbReference>
<dbReference type="Pfam" id="PF04055">
    <property type="entry name" value="Radical_SAM"/>
    <property type="match status" value="1"/>
</dbReference>
<dbReference type="PANTHER" id="PTHR30352">
    <property type="entry name" value="PYRUVATE FORMATE-LYASE-ACTIVATING ENZYME"/>
    <property type="match status" value="1"/>
</dbReference>
<dbReference type="PANTHER" id="PTHR30352:SF4">
    <property type="entry name" value="PYRUVATE FORMATE-LYASE 2-ACTIVATING ENZYME"/>
    <property type="match status" value="1"/>
</dbReference>
<dbReference type="PROSITE" id="PS51918">
    <property type="entry name" value="RADICAL_SAM"/>
    <property type="match status" value="1"/>
</dbReference>
<evidence type="ECO:0000256" key="1">
    <source>
        <dbReference type="ARBA" id="ARBA00001966"/>
    </source>
</evidence>
<evidence type="ECO:0000256" key="4">
    <source>
        <dbReference type="ARBA" id="ARBA00022691"/>
    </source>
</evidence>
<gene>
    <name evidence="12" type="ORF">LMF89_24820</name>
</gene>
<reference evidence="12" key="1">
    <citation type="submission" date="2021-11" db="EMBL/GenBank/DDBJ databases">
        <title>Description of a new species Pelosinus isolated from the bottom sediments of Lake Baikal.</title>
        <authorList>
            <person name="Zakharyuk A."/>
        </authorList>
    </citation>
    <scope>NUCLEOTIDE SEQUENCE</scope>
    <source>
        <strain evidence="12">Bkl1</strain>
    </source>
</reference>
<feature type="domain" description="4Fe-4S ferredoxin-type" evidence="10">
    <location>
        <begin position="51"/>
        <end position="80"/>
    </location>
</feature>
<keyword evidence="7" id="KW-0408">Iron</keyword>
<feature type="domain" description="Radical SAM core" evidence="11">
    <location>
        <begin position="20"/>
        <end position="299"/>
    </location>
</feature>
<keyword evidence="8" id="KW-0411">Iron-sulfur</keyword>
<dbReference type="InterPro" id="IPR034457">
    <property type="entry name" value="Organic_radical-activating"/>
</dbReference>
<dbReference type="RefSeq" id="WP_229537442.1">
    <property type="nucleotide sequence ID" value="NZ_JAJHJB010000078.1"/>
</dbReference>
<sequence length="306" mass="34858">MKESNRIAGNVFQIQRWSVHDGDGIRSTVFLKGCPLRCKWCANPESWNPNPEILYFRDRCIGCAQCSLACNHQAIPMDGGIPLSFAREKCCCCGDCCEVCPNGAKKKIGSLMTVEEVIKILKRDSIFYRESKGGVTFSGGEPFVQSEFLRELILACKRLAIDTAVETSGYFEWEDAEDIVKELDTVFIDIKHMDEQVHKRLTGVSNRKILENVIRISQNHHEVIVRVPLISGVNDDRNNIEQMCQFLQENTRILGVELLPYHPLGHSKMNALDREGWEIFSTPDAEKMEQVKKIIAEYNIQNIDFK</sequence>
<dbReference type="InterPro" id="IPR012839">
    <property type="entry name" value="Organic_radical_activase"/>
</dbReference>
<evidence type="ECO:0000313" key="13">
    <source>
        <dbReference type="Proteomes" id="UP001165492"/>
    </source>
</evidence>
<evidence type="ECO:0000256" key="3">
    <source>
        <dbReference type="ARBA" id="ARBA00022485"/>
    </source>
</evidence>
<dbReference type="SFLD" id="SFLDS00029">
    <property type="entry name" value="Radical_SAM"/>
    <property type="match status" value="1"/>
</dbReference>
<dbReference type="PROSITE" id="PS01087">
    <property type="entry name" value="RADICAL_ACTIVATING"/>
    <property type="match status" value="1"/>
</dbReference>
<accession>A0ABS8I1G4</accession>
<dbReference type="SFLD" id="SFLDG01118">
    <property type="entry name" value="activating_enzymes__group_2"/>
    <property type="match status" value="1"/>
</dbReference>
<name>A0ABS8I1G4_9FIRM</name>
<dbReference type="PIRSF" id="PIRSF000371">
    <property type="entry name" value="PFL_act_enz"/>
    <property type="match status" value="1"/>
</dbReference>
<evidence type="ECO:0000256" key="8">
    <source>
        <dbReference type="ARBA" id="ARBA00023014"/>
    </source>
</evidence>
<evidence type="ECO:0000259" key="11">
    <source>
        <dbReference type="PROSITE" id="PS51918"/>
    </source>
</evidence>
<dbReference type="PROSITE" id="PS51379">
    <property type="entry name" value="4FE4S_FER_2"/>
    <property type="match status" value="2"/>
</dbReference>
<evidence type="ECO:0000256" key="5">
    <source>
        <dbReference type="ARBA" id="ARBA00022723"/>
    </source>
</evidence>